<feature type="domain" description="BEACH" evidence="4">
    <location>
        <begin position="1212"/>
        <end position="1512"/>
    </location>
</feature>
<dbReference type="Pfam" id="PF20426">
    <property type="entry name" value="NBCH_WD40"/>
    <property type="match status" value="1"/>
</dbReference>
<proteinExistence type="predicted"/>
<dbReference type="OrthoDB" id="26681at2759"/>
<keyword evidence="2" id="KW-0677">Repeat</keyword>
<keyword evidence="1" id="KW-0853">WD repeat</keyword>
<dbReference type="InterPro" id="IPR023362">
    <property type="entry name" value="PH-BEACH_dom"/>
</dbReference>
<dbReference type="Gene3D" id="2.130.10.10">
    <property type="entry name" value="YVTN repeat-like/Quinoprotein amine dehydrogenase"/>
    <property type="match status" value="2"/>
</dbReference>
<dbReference type="SUPFAM" id="SSF50978">
    <property type="entry name" value="WD40 repeat-like"/>
    <property type="match status" value="1"/>
</dbReference>
<protein>
    <recommendedName>
        <fullName evidence="7">BEACH domain-containing protein</fullName>
    </recommendedName>
</protein>
<dbReference type="SMART" id="SM00320">
    <property type="entry name" value="WD40"/>
    <property type="match status" value="5"/>
</dbReference>
<dbReference type="PANTHER" id="PTHR13743">
    <property type="entry name" value="BEIGE/BEACH-RELATED"/>
    <property type="match status" value="1"/>
</dbReference>
<dbReference type="FunFam" id="1.10.1540.10:FF:000001">
    <property type="entry name" value="neurobeachin isoform X1"/>
    <property type="match status" value="1"/>
</dbReference>
<reference evidence="6" key="1">
    <citation type="submission" date="2017-05" db="UniProtKB">
        <authorList>
            <consortium name="EnsemblMetazoa"/>
        </authorList>
    </citation>
    <scope>IDENTIFICATION</scope>
</reference>
<dbReference type="SUPFAM" id="SSF81837">
    <property type="entry name" value="BEACH domain"/>
    <property type="match status" value="1"/>
</dbReference>
<dbReference type="Pfam" id="PF13385">
    <property type="entry name" value="Laminin_G_3"/>
    <property type="match status" value="1"/>
</dbReference>
<dbReference type="InterPro" id="IPR011993">
    <property type="entry name" value="PH-like_dom_sf"/>
</dbReference>
<dbReference type="SUPFAM" id="SSF50729">
    <property type="entry name" value="PH domain-like"/>
    <property type="match status" value="1"/>
</dbReference>
<dbReference type="InterPro" id="IPR001680">
    <property type="entry name" value="WD40_rpt"/>
</dbReference>
<evidence type="ECO:0000256" key="3">
    <source>
        <dbReference type="SAM" id="MobiDB-lite"/>
    </source>
</evidence>
<dbReference type="PANTHER" id="PTHR13743:SF162">
    <property type="entry name" value="NEUROBEACHIN"/>
    <property type="match status" value="1"/>
</dbReference>
<dbReference type="GO" id="GO:0005829">
    <property type="term" value="C:cytosol"/>
    <property type="evidence" value="ECO:0007669"/>
    <property type="project" value="TreeGrafter"/>
</dbReference>
<dbReference type="SUPFAM" id="SSF49899">
    <property type="entry name" value="Concanavalin A-like lectins/glucanases"/>
    <property type="match status" value="1"/>
</dbReference>
<evidence type="ECO:0000259" key="4">
    <source>
        <dbReference type="PROSITE" id="PS50197"/>
    </source>
</evidence>
<dbReference type="PROSITE" id="PS50197">
    <property type="entry name" value="BEACH"/>
    <property type="match status" value="1"/>
</dbReference>
<evidence type="ECO:0000256" key="2">
    <source>
        <dbReference type="ARBA" id="ARBA00022737"/>
    </source>
</evidence>
<feature type="region of interest" description="Disordered" evidence="3">
    <location>
        <begin position="757"/>
        <end position="803"/>
    </location>
</feature>
<dbReference type="Gene3D" id="2.30.29.30">
    <property type="entry name" value="Pleckstrin-homology domain (PH domain)/Phosphotyrosine-binding domain (PTB)"/>
    <property type="match status" value="1"/>
</dbReference>
<dbReference type="InterPro" id="IPR031570">
    <property type="entry name" value="NBEA/BDCP_DUF4704"/>
</dbReference>
<dbReference type="InterPro" id="IPR046852">
    <property type="entry name" value="Neurobeachin_a-sol"/>
</dbReference>
<dbReference type="GO" id="GO:0016020">
    <property type="term" value="C:membrane"/>
    <property type="evidence" value="ECO:0007669"/>
    <property type="project" value="TreeGrafter"/>
</dbReference>
<dbReference type="GO" id="GO:0008104">
    <property type="term" value="P:intracellular protein localization"/>
    <property type="evidence" value="ECO:0007669"/>
    <property type="project" value="TreeGrafter"/>
</dbReference>
<sequence>MSLSEKLGPSRAKELAAFLLKVEFPAPTRRIMEPLLEMLVGGQSFDLSQNYLIREPAALLLLIELIPSLSEELQLDLWSTLGAMLHQCLHNISSCHNIGMTEKCLDYLAKTKNPKIANHIGSVLELLSGYSLSVKHLKSILSYLYNGQSDTTWAPHSVLLISLLNNVTINRTPDAFFSFSGGHGSVFALPPVSKWPTQTGFTVSMWIRSEQTYDSQRDYYKPILYWFRSGRGSGYSAHFVGSTLVLETVGKQIKKPQTHPVDHVFHSFQWYMVTVVYTAHRLRSSEVQCYVDGVLSLTAEVTLPLQEEIYDKCFLGGNHVATPDSVFQGQMAALYIWRVPLSRDSIASLYKLGSNYRSQFKFEAEVDMPLTMKEQKLLFDGSLSNSLIISYNAKAVDGQLCLEASPTEGHSSVFAHSPHATMLEGVEPVLTTSIHSALHSLGGIQALFPLFSQLDTEQLVTLKGKTVIDYSLSVKLLSLVFELARNSTTYMYQLVQMSSLIPHLLGKVSPLHLSGDLLSVIFDFLRYLSKSPYSEELIQPLVVQLLFNASLWIRASKKCKFLLFFSSMSDSVPLLSSSSVTSRRRCPSSYRFQFIHSKGALLVLFWDLMISFSQNCCLCICSTSQSQSFKVLVVSSLDCIKANNDYEDQQSRYHKHKIAIEQMKQQSKTLLKSVGMTDTSLDKYVAGSLENKLVSLKDCQLLLNTININRIQRVIPRELESRSLLQPILSSIFYFLSVLCVAKYKSILDSVEKERADLSLPRRQRSSTSSNGSQSPQLSLELGSLPLEDPSSPPPPLTPDTLRFSRSDSFGSSVASASDLKEVPPGEKPMQFFGAEGVLHPPTTVPLNQAVDVSEQVSVSLRLAGGCLCQVLVDHKSVLSKVLTTVDGRNLLSDAALKLAEANSTVEITMLLCSQEWQTSLQKTAAKYFASLITEGRHITHISESFIRTLAMNVSQSIKSNQEISTNIFTKYEEGLSLFISDIIKDTLVDRKMKKAELLRHAQTAEALHSLLWRLDLKEDSHRRRLKTLPNHNGSTHSNAVRSNPEQLAMEDKSSFDPNLLLSPLPTDEDRLTDERVGEEEGDIIVENKETPQVSLDCSMIFLSYVLPGTLSFTKQHFTFTADDSSTEYNKVSQICDYCPLSDQWLLASVTAVFSRYYIHQFKALEIFFNDKSSIFIVLKSPSDRKTVINLLPKVGIGPNYGLPQTRSVSLSPPRQLFKRSDMTDKWIKSEISNFDYLMFLNTVAGRSFNDLSQYPVFPWILSDYKSKTIDLKDSAIYRDLSKPIGCLNPSRLDQYLERYEMWESDSIPSFHYGTHYSTMAFVVHWLVRVEPFTSIHIDLHDGFFDHGSRLFSSIARAWNNCQVDSSDVKELIPELFYLPEMLQNNNKFVLGFDEHGEFGEELPEGQLNVVNDVLLPPWAENAEKFIEIHRQALESDYVSANLHQWVDLIFGYKQNGPEAIKSTNVFYHITYPGSVNWQAITDEYQLKALEQQVLQFGQTPHQLLLEPHLQKHLAIKEFPPQPKSKFNPAIVAEVNVSLDVPIGCLHLSSTHSLIAITYNQLFGIYKWNYTQGTISQPPQISLEHDQSNTASLKVRLGDPLDQSVSFSSSCFDVTPAGDYILSCGFWDSSFKVFSTETGLSVQSVFAHRGIVSCISFSPEEGLHSLAGDALVATGSHDVTVLLWRWSGRYNRIVNQLGTSTQSSVNPIAILNGHEKTITCVAVSASHGLVASGAKHGCCLIHSTNGELLHKLVPSNPWTHPHIIKSSPQGHFIVHYADQKGCLAVFSCNGKQLCYKGLGEPALAVSVSNDGQYLVIGGFSSRVYVLLLDSLSVVHAYDKNESSIRSLHMSKDNRFIFIGHSSGVVSVFATHFWRT</sequence>
<feature type="domain" description="BEACH-type PH" evidence="5">
    <location>
        <begin position="1087"/>
        <end position="1193"/>
    </location>
</feature>
<dbReference type="InterPro" id="IPR046851">
    <property type="entry name" value="NBCH_WD40"/>
</dbReference>
<dbReference type="Pfam" id="PF14844">
    <property type="entry name" value="PH_BEACH"/>
    <property type="match status" value="1"/>
</dbReference>
<feature type="compositionally biased region" description="Low complexity" evidence="3">
    <location>
        <begin position="766"/>
        <end position="790"/>
    </location>
</feature>
<dbReference type="Gene3D" id="1.10.1540.10">
    <property type="entry name" value="BEACH domain"/>
    <property type="match status" value="1"/>
</dbReference>
<dbReference type="InterPro" id="IPR050865">
    <property type="entry name" value="BEACH_Domain"/>
</dbReference>
<evidence type="ECO:0008006" key="7">
    <source>
        <dbReference type="Google" id="ProtNLM"/>
    </source>
</evidence>
<dbReference type="Pfam" id="PF15787">
    <property type="entry name" value="DUF4704"/>
    <property type="match status" value="1"/>
</dbReference>
<dbReference type="CDD" id="cd06071">
    <property type="entry name" value="Beach"/>
    <property type="match status" value="1"/>
</dbReference>
<dbReference type="EnsemblMetazoa" id="Aqu2.1.23886_001">
    <property type="protein sequence ID" value="Aqu2.1.23886_001"/>
    <property type="gene ID" value="Aqu2.1.23886"/>
</dbReference>
<dbReference type="GO" id="GO:0019901">
    <property type="term" value="F:protein kinase binding"/>
    <property type="evidence" value="ECO:0007669"/>
    <property type="project" value="TreeGrafter"/>
</dbReference>
<dbReference type="SMART" id="SM01026">
    <property type="entry name" value="Beach"/>
    <property type="match status" value="1"/>
</dbReference>
<dbReference type="Gene3D" id="2.60.120.200">
    <property type="match status" value="1"/>
</dbReference>
<dbReference type="InterPro" id="IPR036372">
    <property type="entry name" value="BEACH_dom_sf"/>
</dbReference>
<dbReference type="InterPro" id="IPR015943">
    <property type="entry name" value="WD40/YVTN_repeat-like_dom_sf"/>
</dbReference>
<dbReference type="InParanoid" id="A0A1X7U8V0"/>
<dbReference type="InterPro" id="IPR000409">
    <property type="entry name" value="BEACH_dom"/>
</dbReference>
<dbReference type="CDD" id="cd01201">
    <property type="entry name" value="PH_BEACH"/>
    <property type="match status" value="1"/>
</dbReference>
<dbReference type="PROSITE" id="PS51783">
    <property type="entry name" value="PH_BEACH"/>
    <property type="match status" value="1"/>
</dbReference>
<evidence type="ECO:0000313" key="6">
    <source>
        <dbReference type="EnsemblMetazoa" id="Aqu2.1.23886_001"/>
    </source>
</evidence>
<dbReference type="InterPro" id="IPR013320">
    <property type="entry name" value="ConA-like_dom_sf"/>
</dbReference>
<dbReference type="Pfam" id="PF02138">
    <property type="entry name" value="Beach"/>
    <property type="match status" value="1"/>
</dbReference>
<dbReference type="InterPro" id="IPR036322">
    <property type="entry name" value="WD40_repeat_dom_sf"/>
</dbReference>
<evidence type="ECO:0000256" key="1">
    <source>
        <dbReference type="ARBA" id="ARBA00022574"/>
    </source>
</evidence>
<evidence type="ECO:0000259" key="5">
    <source>
        <dbReference type="PROSITE" id="PS51783"/>
    </source>
</evidence>
<organism evidence="6">
    <name type="scientific">Amphimedon queenslandica</name>
    <name type="common">Sponge</name>
    <dbReference type="NCBI Taxonomy" id="400682"/>
    <lineage>
        <taxon>Eukaryota</taxon>
        <taxon>Metazoa</taxon>
        <taxon>Porifera</taxon>
        <taxon>Demospongiae</taxon>
        <taxon>Heteroscleromorpha</taxon>
        <taxon>Haplosclerida</taxon>
        <taxon>Niphatidae</taxon>
        <taxon>Amphimedon</taxon>
    </lineage>
</organism>
<accession>A0A1X7U8V0</accession>
<dbReference type="Pfam" id="PF20425">
    <property type="entry name" value="Neurobeachin"/>
    <property type="match status" value="1"/>
</dbReference>
<name>A0A1X7U8V0_AMPQE</name>